<name>A0A0A2TC67_9BACI</name>
<gene>
    <name evidence="1" type="ORF">N782_05745</name>
</gene>
<dbReference type="OrthoDB" id="2703414at2"/>
<dbReference type="STRING" id="1385514.N782_05745"/>
<dbReference type="AlphaFoldDB" id="A0A0A2TC67"/>
<dbReference type="Proteomes" id="UP000030147">
    <property type="component" value="Unassembled WGS sequence"/>
</dbReference>
<reference evidence="1 2" key="1">
    <citation type="journal article" date="2015" name="Stand. Genomic Sci.">
        <title>High quality draft genome sequence of the moderately halophilic bacterium Pontibacillus yanchengensis Y32(T) and comparison among Pontibacillus genomes.</title>
        <authorList>
            <person name="Huang J."/>
            <person name="Qiao Z.X."/>
            <person name="Tang J.W."/>
            <person name="Wang G."/>
        </authorList>
    </citation>
    <scope>NUCLEOTIDE SEQUENCE [LARGE SCALE GENOMIC DNA]</scope>
    <source>
        <strain evidence="1 2">Y32</strain>
    </source>
</reference>
<dbReference type="RefSeq" id="WP_036817927.1">
    <property type="nucleotide sequence ID" value="NZ_AVBF01000014.1"/>
</dbReference>
<evidence type="ECO:0000313" key="1">
    <source>
        <dbReference type="EMBL" id="KGP73387.1"/>
    </source>
</evidence>
<comment type="caution">
    <text evidence="1">The sequence shown here is derived from an EMBL/GenBank/DDBJ whole genome shotgun (WGS) entry which is preliminary data.</text>
</comment>
<sequence>MSIDAEVANQIYRMRELHEDFSKGNYQEINEYYSKDFQGYLYMPDEDQVELFNASQIKEGNQNAASHYEGKDIRFVYSGLTIIPQSDSQWRMIRWYEEKSAL</sequence>
<keyword evidence="2" id="KW-1185">Reference proteome</keyword>
<organism evidence="1 2">
    <name type="scientific">Pontibacillus yanchengensis Y32</name>
    <dbReference type="NCBI Taxonomy" id="1385514"/>
    <lineage>
        <taxon>Bacteria</taxon>
        <taxon>Bacillati</taxon>
        <taxon>Bacillota</taxon>
        <taxon>Bacilli</taxon>
        <taxon>Bacillales</taxon>
        <taxon>Bacillaceae</taxon>
        <taxon>Pontibacillus</taxon>
    </lineage>
</organism>
<dbReference type="eggNOG" id="ENOG5032WX3">
    <property type="taxonomic scope" value="Bacteria"/>
</dbReference>
<protein>
    <recommendedName>
        <fullName evidence="3">DUF4440 domain-containing protein</fullName>
    </recommendedName>
</protein>
<evidence type="ECO:0000313" key="2">
    <source>
        <dbReference type="Proteomes" id="UP000030147"/>
    </source>
</evidence>
<accession>A0A0A2TC67</accession>
<proteinExistence type="predicted"/>
<evidence type="ECO:0008006" key="3">
    <source>
        <dbReference type="Google" id="ProtNLM"/>
    </source>
</evidence>
<dbReference type="EMBL" id="AVBF01000014">
    <property type="protein sequence ID" value="KGP73387.1"/>
    <property type="molecule type" value="Genomic_DNA"/>
</dbReference>